<dbReference type="EMBL" id="CP071880">
    <property type="protein sequence ID" value="QTE47539.1"/>
    <property type="molecule type" value="Genomic_DNA"/>
</dbReference>
<evidence type="ECO:0000313" key="3">
    <source>
        <dbReference type="EMBL" id="QTE47539.1"/>
    </source>
</evidence>
<dbReference type="Proteomes" id="UP000250557">
    <property type="component" value="Chromosome"/>
</dbReference>
<accession>A0AAE6JEN0</accession>
<evidence type="ECO:0000313" key="2">
    <source>
        <dbReference type="EMBL" id="QEM03690.1"/>
    </source>
</evidence>
<keyword evidence="1" id="KW-1133">Transmembrane helix</keyword>
<keyword evidence="1" id="KW-0472">Membrane</keyword>
<sequence length="142" mass="15979">MFKKIRSDRDPRDTVYSELKKEFAPYLDRAKSTAGQFAAKNTKAIFWVMVASMLLSVIIILTSHRSPHITIRPPKTVIAKSPITGGFQQIMAAGNAIQEMLALRKMIDSLSEKKQLTGADSARLDTALDSFQKLNHKFNQRK</sequence>
<keyword evidence="5" id="KW-1185">Reference proteome</keyword>
<gene>
    <name evidence="2" type="ORF">DIU31_009255</name>
    <name evidence="3" type="ORF">J3L21_18390</name>
</gene>
<feature type="transmembrane region" description="Helical" evidence="1">
    <location>
        <begin position="44"/>
        <end position="62"/>
    </location>
</feature>
<reference evidence="3 5" key="2">
    <citation type="submission" date="2021-03" db="EMBL/GenBank/DDBJ databases">
        <title>Mucilaginibacter strains isolated from gold and copper mining confer multi heavy-metal resistance.</title>
        <authorList>
            <person name="Li Y."/>
        </authorList>
    </citation>
    <scope>NUCLEOTIDE SEQUENCE [LARGE SCALE GENOMIC DNA]</scope>
    <source>
        <strain evidence="3 5">P2-4</strain>
    </source>
</reference>
<protein>
    <submittedName>
        <fullName evidence="2">Uncharacterized protein</fullName>
    </submittedName>
</protein>
<dbReference type="RefSeq" id="WP_112652477.1">
    <property type="nucleotide sequence ID" value="NZ_CP043451.1"/>
</dbReference>
<proteinExistence type="predicted"/>
<dbReference type="AlphaFoldDB" id="A0AAE6JEN0"/>
<dbReference type="Proteomes" id="UP000663940">
    <property type="component" value="Chromosome"/>
</dbReference>
<evidence type="ECO:0000256" key="1">
    <source>
        <dbReference type="SAM" id="Phobius"/>
    </source>
</evidence>
<reference evidence="2 4" key="1">
    <citation type="submission" date="2019-08" db="EMBL/GenBank/DDBJ databases">
        <title>Comparative genome analysis confer to the adaptation heavy metal polluted environment.</title>
        <authorList>
            <person name="Li Y."/>
        </authorList>
    </citation>
    <scope>NUCLEOTIDE SEQUENCE [LARGE SCALE GENOMIC DNA]</scope>
    <source>
        <strain evidence="2 4">P2</strain>
    </source>
</reference>
<evidence type="ECO:0000313" key="5">
    <source>
        <dbReference type="Proteomes" id="UP000663940"/>
    </source>
</evidence>
<organism evidence="2 4">
    <name type="scientific">Mucilaginibacter rubeus</name>
    <dbReference type="NCBI Taxonomy" id="2027860"/>
    <lineage>
        <taxon>Bacteria</taxon>
        <taxon>Pseudomonadati</taxon>
        <taxon>Bacteroidota</taxon>
        <taxon>Sphingobacteriia</taxon>
        <taxon>Sphingobacteriales</taxon>
        <taxon>Sphingobacteriaceae</taxon>
        <taxon>Mucilaginibacter</taxon>
    </lineage>
</organism>
<evidence type="ECO:0000313" key="4">
    <source>
        <dbReference type="Proteomes" id="UP000250557"/>
    </source>
</evidence>
<dbReference type="EMBL" id="CP043451">
    <property type="protein sequence ID" value="QEM03690.1"/>
    <property type="molecule type" value="Genomic_DNA"/>
</dbReference>
<keyword evidence="1" id="KW-0812">Transmembrane</keyword>
<name>A0AAE6JEN0_9SPHI</name>